<accession>A0ABY5X890</accession>
<feature type="compositionally biased region" description="Polar residues" evidence="1">
    <location>
        <begin position="1"/>
        <end position="23"/>
    </location>
</feature>
<dbReference type="GeneID" id="92235249"/>
<evidence type="ECO:0008006" key="4">
    <source>
        <dbReference type="Google" id="ProtNLM"/>
    </source>
</evidence>
<feature type="compositionally biased region" description="Polar residues" evidence="1">
    <location>
        <begin position="42"/>
        <end position="53"/>
    </location>
</feature>
<sequence>MSGIGKTTQDLSVSRALSVSQADKAQDRQTGEKNVTELLTGAKNTPVQKNPNSRISYSNKVTFGNRACFGSVSASKNTASGSTKYPAESTSGRTYANFKEAAKKEESVKIDAKGNVTISGAKGLRIGRTIVSNIPPATKKP</sequence>
<evidence type="ECO:0000313" key="3">
    <source>
        <dbReference type="Proteomes" id="UP001058553"/>
    </source>
</evidence>
<feature type="compositionally biased region" description="Basic and acidic residues" evidence="1">
    <location>
        <begin position="24"/>
        <end position="35"/>
    </location>
</feature>
<organism evidence="2 3">
    <name type="scientific">Erwinia pyrifoliae</name>
    <dbReference type="NCBI Taxonomy" id="79967"/>
    <lineage>
        <taxon>Bacteria</taxon>
        <taxon>Pseudomonadati</taxon>
        <taxon>Pseudomonadota</taxon>
        <taxon>Gammaproteobacteria</taxon>
        <taxon>Enterobacterales</taxon>
        <taxon>Erwiniaceae</taxon>
        <taxon>Erwinia</taxon>
    </lineage>
</organism>
<reference evidence="2" key="1">
    <citation type="submission" date="2022-07" db="EMBL/GenBank/DDBJ databases">
        <title>Genetic diversity of Erwinia pyrifoliae.</title>
        <authorList>
            <person name="Park D.S."/>
            <person name="Ham H."/>
        </authorList>
    </citation>
    <scope>NUCLEOTIDE SEQUENCE</scope>
    <source>
        <strain evidence="2">CP201486</strain>
    </source>
</reference>
<feature type="region of interest" description="Disordered" evidence="1">
    <location>
        <begin position="1"/>
        <end position="53"/>
    </location>
</feature>
<dbReference type="Proteomes" id="UP001058553">
    <property type="component" value="Chromosome"/>
</dbReference>
<feature type="compositionally biased region" description="Polar residues" evidence="1">
    <location>
        <begin position="72"/>
        <end position="90"/>
    </location>
</feature>
<dbReference type="RefSeq" id="WP_015899196.1">
    <property type="nucleotide sequence ID" value="NZ_CP023567.1"/>
</dbReference>
<keyword evidence="3" id="KW-1185">Reference proteome</keyword>
<name>A0ABY5X890_ERWPY</name>
<evidence type="ECO:0000313" key="2">
    <source>
        <dbReference type="EMBL" id="UWS33616.1"/>
    </source>
</evidence>
<gene>
    <name evidence="2" type="ORF">NYP84_19030</name>
</gene>
<protein>
    <recommendedName>
        <fullName evidence="4">Filamentous hemagglutinin</fullName>
    </recommendedName>
</protein>
<feature type="region of interest" description="Disordered" evidence="1">
    <location>
        <begin position="71"/>
        <end position="90"/>
    </location>
</feature>
<proteinExistence type="predicted"/>
<evidence type="ECO:0000256" key="1">
    <source>
        <dbReference type="SAM" id="MobiDB-lite"/>
    </source>
</evidence>
<dbReference type="EMBL" id="CP103445">
    <property type="protein sequence ID" value="UWS33616.1"/>
    <property type="molecule type" value="Genomic_DNA"/>
</dbReference>